<organism evidence="1 2">
    <name type="scientific">Diploptera punctata</name>
    <name type="common">Pacific beetle cockroach</name>
    <dbReference type="NCBI Taxonomy" id="6984"/>
    <lineage>
        <taxon>Eukaryota</taxon>
        <taxon>Metazoa</taxon>
        <taxon>Ecdysozoa</taxon>
        <taxon>Arthropoda</taxon>
        <taxon>Hexapoda</taxon>
        <taxon>Insecta</taxon>
        <taxon>Pterygota</taxon>
        <taxon>Neoptera</taxon>
        <taxon>Polyneoptera</taxon>
        <taxon>Dictyoptera</taxon>
        <taxon>Blattodea</taxon>
        <taxon>Blaberoidea</taxon>
        <taxon>Blaberidae</taxon>
        <taxon>Diplopterinae</taxon>
        <taxon>Diploptera</taxon>
    </lineage>
</organism>
<sequence length="354" mass="40125">MLHAGTSLSDDFDVTTIYNFQNKPETEEKYDGAFIGGIALSDYFDEPGNTLGFKTSDEWKVMDTAQTMIRTPGDGYAEFVLGKTNNLKVLPLDSSWTKNGIVVQINSTVIDNLQVALYLSVGPDTNVSNIIKISVDCNHDTSNTLGIKMEKCIYYGDESNDFRSGARECYSLLNEVRTILFTTCHSTYNILITRPEYGPLEVKFLEINRKVKTEYENLRMLSDIKYIGVEQMTNETRIELWKPVKVFGLQESIGTLETYSMDSSMSVRRLCVLVEHYLDANSHASMSVEAVTLTGEKHLLGIARAPTNELGNSWKTHMFVDEAFHDNRNNYIFKITVKKTFSVTCVYKEHEGMY</sequence>
<dbReference type="AlphaFoldDB" id="A0AAD7ZU62"/>
<proteinExistence type="predicted"/>
<name>A0AAD7ZU62_DIPPU</name>
<evidence type="ECO:0000313" key="1">
    <source>
        <dbReference type="EMBL" id="KAJ9586725.1"/>
    </source>
</evidence>
<protein>
    <submittedName>
        <fullName evidence="1">Uncharacterized protein</fullName>
    </submittedName>
</protein>
<reference evidence="1" key="1">
    <citation type="journal article" date="2023" name="IScience">
        <title>Live-bearing cockroach genome reveals convergent evolutionary mechanisms linked to viviparity in insects and beyond.</title>
        <authorList>
            <person name="Fouks B."/>
            <person name="Harrison M.C."/>
            <person name="Mikhailova A.A."/>
            <person name="Marchal E."/>
            <person name="English S."/>
            <person name="Carruthers M."/>
            <person name="Jennings E.C."/>
            <person name="Chiamaka E.L."/>
            <person name="Frigard R.A."/>
            <person name="Pippel M."/>
            <person name="Attardo G.M."/>
            <person name="Benoit J.B."/>
            <person name="Bornberg-Bauer E."/>
            <person name="Tobe S.S."/>
        </authorList>
    </citation>
    <scope>NUCLEOTIDE SEQUENCE</scope>
    <source>
        <strain evidence="1">Stay&amp;Tobe</strain>
    </source>
</reference>
<dbReference type="EMBL" id="JASPKZ010006848">
    <property type="protein sequence ID" value="KAJ9586725.1"/>
    <property type="molecule type" value="Genomic_DNA"/>
</dbReference>
<gene>
    <name evidence="1" type="ORF">L9F63_019663</name>
</gene>
<evidence type="ECO:0000313" key="2">
    <source>
        <dbReference type="Proteomes" id="UP001233999"/>
    </source>
</evidence>
<accession>A0AAD7ZU62</accession>
<comment type="caution">
    <text evidence="1">The sequence shown here is derived from an EMBL/GenBank/DDBJ whole genome shotgun (WGS) entry which is preliminary data.</text>
</comment>
<dbReference type="Proteomes" id="UP001233999">
    <property type="component" value="Unassembled WGS sequence"/>
</dbReference>
<keyword evidence="2" id="KW-1185">Reference proteome</keyword>
<reference evidence="1" key="2">
    <citation type="submission" date="2023-05" db="EMBL/GenBank/DDBJ databases">
        <authorList>
            <person name="Fouks B."/>
        </authorList>
    </citation>
    <scope>NUCLEOTIDE SEQUENCE</scope>
    <source>
        <strain evidence="1">Stay&amp;Tobe</strain>
        <tissue evidence="1">Testes</tissue>
    </source>
</reference>